<dbReference type="OrthoDB" id="9802264at2"/>
<evidence type="ECO:0000259" key="4">
    <source>
        <dbReference type="PROSITE" id="PS50893"/>
    </source>
</evidence>
<dbReference type="GO" id="GO:0005524">
    <property type="term" value="F:ATP binding"/>
    <property type="evidence" value="ECO:0007669"/>
    <property type="project" value="UniProtKB-KW"/>
</dbReference>
<proteinExistence type="predicted"/>
<dbReference type="GO" id="GO:0043190">
    <property type="term" value="C:ATP-binding cassette (ABC) transporter complex"/>
    <property type="evidence" value="ECO:0007669"/>
    <property type="project" value="InterPro"/>
</dbReference>
<accession>A0A212RFY0</accession>
<dbReference type="AlphaFoldDB" id="A0A212RFY0"/>
<organism evidence="5 6">
    <name type="scientific">Arboricoccus pini</name>
    <dbReference type="NCBI Taxonomy" id="1963835"/>
    <lineage>
        <taxon>Bacteria</taxon>
        <taxon>Pseudomonadati</taxon>
        <taxon>Pseudomonadota</taxon>
        <taxon>Alphaproteobacteria</taxon>
        <taxon>Geminicoccales</taxon>
        <taxon>Geminicoccaceae</taxon>
        <taxon>Arboricoccus</taxon>
    </lineage>
</organism>
<dbReference type="SUPFAM" id="SSF50331">
    <property type="entry name" value="MOP-like"/>
    <property type="match status" value="1"/>
</dbReference>
<dbReference type="FunFam" id="3.40.50.300:FF:000425">
    <property type="entry name" value="Probable ABC transporter, ATP-binding subunit"/>
    <property type="match status" value="1"/>
</dbReference>
<evidence type="ECO:0000256" key="1">
    <source>
        <dbReference type="ARBA" id="ARBA00022448"/>
    </source>
</evidence>
<dbReference type="InterPro" id="IPR017871">
    <property type="entry name" value="ABC_transporter-like_CS"/>
</dbReference>
<protein>
    <submittedName>
        <fullName evidence="5">Spermidine/putrescine transport system ATP-binding protein</fullName>
    </submittedName>
</protein>
<dbReference type="GO" id="GO:0022857">
    <property type="term" value="F:transmembrane transporter activity"/>
    <property type="evidence" value="ECO:0007669"/>
    <property type="project" value="InterPro"/>
</dbReference>
<dbReference type="Pfam" id="PF08402">
    <property type="entry name" value="TOBE_2"/>
    <property type="match status" value="1"/>
</dbReference>
<dbReference type="InterPro" id="IPR008995">
    <property type="entry name" value="Mo/tungstate-bd_C_term_dom"/>
</dbReference>
<dbReference type="Gene3D" id="3.40.50.300">
    <property type="entry name" value="P-loop containing nucleotide triphosphate hydrolases"/>
    <property type="match status" value="1"/>
</dbReference>
<dbReference type="PROSITE" id="PS50893">
    <property type="entry name" value="ABC_TRANSPORTER_2"/>
    <property type="match status" value="1"/>
</dbReference>
<keyword evidence="2" id="KW-0547">Nucleotide-binding</keyword>
<dbReference type="EMBL" id="FYEH01000008">
    <property type="protein sequence ID" value="SNB71257.1"/>
    <property type="molecule type" value="Genomic_DNA"/>
</dbReference>
<dbReference type="PANTHER" id="PTHR42781">
    <property type="entry name" value="SPERMIDINE/PUTRESCINE IMPORT ATP-BINDING PROTEIN POTA"/>
    <property type="match status" value="1"/>
</dbReference>
<reference evidence="5 6" key="1">
    <citation type="submission" date="2017-06" db="EMBL/GenBank/DDBJ databases">
        <authorList>
            <person name="Kim H.J."/>
            <person name="Triplett B.A."/>
        </authorList>
    </citation>
    <scope>NUCLEOTIDE SEQUENCE [LARGE SCALE GENOMIC DNA]</scope>
    <source>
        <strain evidence="5 6">B29T1</strain>
    </source>
</reference>
<dbReference type="SUPFAM" id="SSF52540">
    <property type="entry name" value="P-loop containing nucleoside triphosphate hydrolases"/>
    <property type="match status" value="1"/>
</dbReference>
<feature type="domain" description="ABC transporter" evidence="4">
    <location>
        <begin position="8"/>
        <end position="238"/>
    </location>
</feature>
<dbReference type="Pfam" id="PF00005">
    <property type="entry name" value="ABC_tran"/>
    <property type="match status" value="1"/>
</dbReference>
<evidence type="ECO:0000313" key="6">
    <source>
        <dbReference type="Proteomes" id="UP000197065"/>
    </source>
</evidence>
<dbReference type="InterPro" id="IPR027417">
    <property type="entry name" value="P-loop_NTPase"/>
</dbReference>
<name>A0A212RFY0_9PROT</name>
<dbReference type="GO" id="GO:0015697">
    <property type="term" value="P:quaternary ammonium group transport"/>
    <property type="evidence" value="ECO:0007669"/>
    <property type="project" value="UniProtKB-ARBA"/>
</dbReference>
<dbReference type="SMART" id="SM00382">
    <property type="entry name" value="AAA"/>
    <property type="match status" value="1"/>
</dbReference>
<dbReference type="PANTHER" id="PTHR42781:SF4">
    <property type="entry name" value="SPERMIDINE_PUTRESCINE IMPORT ATP-BINDING PROTEIN POTA"/>
    <property type="match status" value="1"/>
</dbReference>
<dbReference type="Gene3D" id="2.40.50.100">
    <property type="match status" value="1"/>
</dbReference>
<dbReference type="InterPro" id="IPR003593">
    <property type="entry name" value="AAA+_ATPase"/>
</dbReference>
<evidence type="ECO:0000256" key="2">
    <source>
        <dbReference type="ARBA" id="ARBA00022741"/>
    </source>
</evidence>
<keyword evidence="3 5" id="KW-0067">ATP-binding</keyword>
<dbReference type="InterPro" id="IPR013611">
    <property type="entry name" value="Transp-assoc_OB_typ2"/>
</dbReference>
<dbReference type="GO" id="GO:0016887">
    <property type="term" value="F:ATP hydrolysis activity"/>
    <property type="evidence" value="ECO:0007669"/>
    <property type="project" value="InterPro"/>
</dbReference>
<dbReference type="InterPro" id="IPR050093">
    <property type="entry name" value="ABC_SmlMolc_Importer"/>
</dbReference>
<keyword evidence="6" id="KW-1185">Reference proteome</keyword>
<dbReference type="Proteomes" id="UP000197065">
    <property type="component" value="Unassembled WGS sequence"/>
</dbReference>
<keyword evidence="1" id="KW-0813">Transport</keyword>
<dbReference type="InterPro" id="IPR003439">
    <property type="entry name" value="ABC_transporter-like_ATP-bd"/>
</dbReference>
<evidence type="ECO:0000313" key="5">
    <source>
        <dbReference type="EMBL" id="SNB71257.1"/>
    </source>
</evidence>
<dbReference type="RefSeq" id="WP_088561879.1">
    <property type="nucleotide sequence ID" value="NZ_FYEH01000008.1"/>
</dbReference>
<evidence type="ECO:0000256" key="3">
    <source>
        <dbReference type="ARBA" id="ARBA00022840"/>
    </source>
</evidence>
<dbReference type="PROSITE" id="PS00211">
    <property type="entry name" value="ABC_TRANSPORTER_1"/>
    <property type="match status" value="1"/>
</dbReference>
<sequence length="366" mass="40328">MTNTLTMLEIDRVAKRYGDSLAVADVSFTISKGEFIALMGPSGCGKTTTLRMIAGLDEPTGGEIRLWGRRLNEDAPWKRNAPLVWQNYALFPFLSVRKNIEFGLKQRGMPIRQRREKAFEWMERLGIAAYADRGIDQLSGGQRQRVALARALALEPEMLLLDEPLSALDPHLRVRMQSELVRLHRDLGITFVCVTHSHSEAFAMANRVVLMNEGQVQQIGTPREIHRRAANRFVAEFVGGNNLLSGTAVDAGNGLMRVDGPFGSTLARAPTDRVLQTGAEVTLVIAADCIDMLPARSGTGNEIEARVLTLEFIGSAVTVFLETLGGAELRIQRPLHEIENSPLSPLSPGQTVIARWSEDEGYFLPA</sequence>
<gene>
    <name evidence="5" type="ORF">SAMN07250955_10888</name>
</gene>